<comment type="caution">
    <text evidence="3">The sequence shown here is derived from an EMBL/GenBank/DDBJ whole genome shotgun (WGS) entry which is preliminary data.</text>
</comment>
<feature type="transmembrane region" description="Helical" evidence="2">
    <location>
        <begin position="97"/>
        <end position="119"/>
    </location>
</feature>
<dbReference type="AlphaFoldDB" id="A0A9N7VMC6"/>
<dbReference type="InterPro" id="IPR015683">
    <property type="entry name" value="Ionotropic_Glu_rcpt"/>
</dbReference>
<accession>A0A9N7VMC6</accession>
<keyword evidence="2" id="KW-0812">Transmembrane</keyword>
<feature type="region of interest" description="Disordered" evidence="1">
    <location>
        <begin position="175"/>
        <end position="212"/>
    </location>
</feature>
<feature type="region of interest" description="Disordered" evidence="1">
    <location>
        <begin position="562"/>
        <end position="581"/>
    </location>
</feature>
<feature type="compositionally biased region" description="Polar residues" evidence="1">
    <location>
        <begin position="566"/>
        <end position="575"/>
    </location>
</feature>
<name>A0A9N7VMC6_PLEPL</name>
<feature type="region of interest" description="Disordered" evidence="1">
    <location>
        <begin position="503"/>
        <end position="534"/>
    </location>
</feature>
<feature type="compositionally biased region" description="Polar residues" evidence="1">
    <location>
        <begin position="350"/>
        <end position="364"/>
    </location>
</feature>
<dbReference type="EMBL" id="CADEAL010004107">
    <property type="protein sequence ID" value="CAB1451902.1"/>
    <property type="molecule type" value="Genomic_DNA"/>
</dbReference>
<dbReference type="Gene3D" id="3.40.190.10">
    <property type="entry name" value="Periplasmic binding protein-like II"/>
    <property type="match status" value="1"/>
</dbReference>
<feature type="compositionally biased region" description="Pro residues" evidence="1">
    <location>
        <begin position="180"/>
        <end position="189"/>
    </location>
</feature>
<feature type="region of interest" description="Disordered" evidence="1">
    <location>
        <begin position="334"/>
        <end position="460"/>
    </location>
</feature>
<feature type="compositionally biased region" description="Pro residues" evidence="1">
    <location>
        <begin position="507"/>
        <end position="524"/>
    </location>
</feature>
<feature type="compositionally biased region" description="Polar residues" evidence="1">
    <location>
        <begin position="372"/>
        <end position="389"/>
    </location>
</feature>
<dbReference type="PANTHER" id="PTHR18966">
    <property type="entry name" value="IONOTROPIC GLUTAMATE RECEPTOR"/>
    <property type="match status" value="1"/>
</dbReference>
<keyword evidence="2" id="KW-1133">Transmembrane helix</keyword>
<evidence type="ECO:0000256" key="1">
    <source>
        <dbReference type="SAM" id="MobiDB-lite"/>
    </source>
</evidence>
<evidence type="ECO:0000313" key="3">
    <source>
        <dbReference type="EMBL" id="CAB1451902.1"/>
    </source>
</evidence>
<evidence type="ECO:0000313" key="4">
    <source>
        <dbReference type="Proteomes" id="UP001153269"/>
    </source>
</evidence>
<dbReference type="FunFam" id="3.40.190.10:FF:000097">
    <property type="entry name" value="Putative glutamate receptor ionotropic NMDA 3A"/>
    <property type="match status" value="1"/>
</dbReference>
<feature type="compositionally biased region" description="Basic and acidic residues" evidence="1">
    <location>
        <begin position="334"/>
        <end position="349"/>
    </location>
</feature>
<evidence type="ECO:0000256" key="2">
    <source>
        <dbReference type="SAM" id="Phobius"/>
    </source>
</evidence>
<reference evidence="3" key="1">
    <citation type="submission" date="2020-03" db="EMBL/GenBank/DDBJ databases">
        <authorList>
            <person name="Weist P."/>
        </authorList>
    </citation>
    <scope>NUCLEOTIDE SEQUENCE</scope>
</reference>
<gene>
    <name evidence="3" type="ORF">PLEPLA_LOCUS39639</name>
</gene>
<proteinExistence type="predicted"/>
<organism evidence="3 4">
    <name type="scientific">Pleuronectes platessa</name>
    <name type="common">European plaice</name>
    <dbReference type="NCBI Taxonomy" id="8262"/>
    <lineage>
        <taxon>Eukaryota</taxon>
        <taxon>Metazoa</taxon>
        <taxon>Chordata</taxon>
        <taxon>Craniata</taxon>
        <taxon>Vertebrata</taxon>
        <taxon>Euteleostomi</taxon>
        <taxon>Actinopterygii</taxon>
        <taxon>Neopterygii</taxon>
        <taxon>Teleostei</taxon>
        <taxon>Neoteleostei</taxon>
        <taxon>Acanthomorphata</taxon>
        <taxon>Carangaria</taxon>
        <taxon>Pleuronectiformes</taxon>
        <taxon>Pleuronectoidei</taxon>
        <taxon>Pleuronectidae</taxon>
        <taxon>Pleuronectes</taxon>
    </lineage>
</organism>
<sequence length="656" mass="72152">MTGVRGEGWRRKMREMMEMMEGAGGNEEGGRRAGGYGIGLPQGSPLTRNVSEFVSRYKSEGFMDMLHDKWYKVVPCGKRVFAVTETLQMGIQHFSGLFVLLCIGVVGALLTLAGEHTFYHLVIPRLRRTNTLMYWLHTSQKIHRALHTTYEDVGKELTGHDQNPSSCISENCTLHRKLHQPPPPSPPTSLPASTTAGDTTNSSPSHEPKEKRVHFDLETLHSYRLRTHTASVRGRPGMVGRPGLGLGGFGLGHLGGFGSPPQISLHINGGPVSALASTGLVLTPLGGRPGQTSLWEGELQELQGKIEIFRTQLREALARRAEIQTSLDRERSGLVRRDTSLEREKDRQRTQTINTDRSSSTQSKLPERDRTSQLQTLNNQTGRANQSAGPGTLEHGRSSQLNTVNSLERGRPNQLRSVNTLTGERTVQSRTSTSLERSRVNQSGAGNVAVQSRNTSSLDRQKANLSRTMNTLERTKANQSGVYEDGGDQSHQWRVSVGLWEAQRSVQPPPPPPRLSLPLSPVPPKEGFSSRGKQKGREFRLILVPCSGGDRRTRRCEIKQEEPAGQQVNFTSSKKPGNRKERTPHIATISNLLSPALSIPAPPLWVSPLPPSSLPSIPFLTDPRNTLTPQRIPHITGCDLFGFLGVTLPGDAPEMD</sequence>
<keyword evidence="2" id="KW-0472">Membrane</keyword>
<feature type="compositionally biased region" description="Polar residues" evidence="1">
    <location>
        <begin position="414"/>
        <end position="460"/>
    </location>
</feature>
<dbReference type="SUPFAM" id="SSF53850">
    <property type="entry name" value="Periplasmic binding protein-like II"/>
    <property type="match status" value="1"/>
</dbReference>
<protein>
    <submittedName>
        <fullName evidence="3">Uncharacterized protein</fullName>
    </submittedName>
</protein>
<dbReference type="Proteomes" id="UP001153269">
    <property type="component" value="Unassembled WGS sequence"/>
</dbReference>
<keyword evidence="4" id="KW-1185">Reference proteome</keyword>